<keyword evidence="2" id="KW-1185">Reference proteome</keyword>
<evidence type="ECO:0000313" key="2">
    <source>
        <dbReference type="Proteomes" id="UP000027222"/>
    </source>
</evidence>
<evidence type="ECO:0000313" key="1">
    <source>
        <dbReference type="EMBL" id="KDR76163.1"/>
    </source>
</evidence>
<accession>A0A067TAY6</accession>
<reference evidence="2" key="1">
    <citation type="journal article" date="2014" name="Proc. Natl. Acad. Sci. U.S.A.">
        <title>Extensive sampling of basidiomycete genomes demonstrates inadequacy of the white-rot/brown-rot paradigm for wood decay fungi.</title>
        <authorList>
            <person name="Riley R."/>
            <person name="Salamov A.A."/>
            <person name="Brown D.W."/>
            <person name="Nagy L.G."/>
            <person name="Floudas D."/>
            <person name="Held B.W."/>
            <person name="Levasseur A."/>
            <person name="Lombard V."/>
            <person name="Morin E."/>
            <person name="Otillar R."/>
            <person name="Lindquist E.A."/>
            <person name="Sun H."/>
            <person name="LaButti K.M."/>
            <person name="Schmutz J."/>
            <person name="Jabbour D."/>
            <person name="Luo H."/>
            <person name="Baker S.E."/>
            <person name="Pisabarro A.G."/>
            <person name="Walton J.D."/>
            <person name="Blanchette R.A."/>
            <person name="Henrissat B."/>
            <person name="Martin F."/>
            <person name="Cullen D."/>
            <person name="Hibbett D.S."/>
            <person name="Grigoriev I.V."/>
        </authorList>
    </citation>
    <scope>NUCLEOTIDE SEQUENCE [LARGE SCALE GENOMIC DNA]</scope>
    <source>
        <strain evidence="2">CBS 339.88</strain>
    </source>
</reference>
<dbReference type="AlphaFoldDB" id="A0A067TAY6"/>
<protein>
    <recommendedName>
        <fullName evidence="3">F-box domain-containing protein</fullName>
    </recommendedName>
</protein>
<dbReference type="EMBL" id="KL142379">
    <property type="protein sequence ID" value="KDR76163.1"/>
    <property type="molecule type" value="Genomic_DNA"/>
</dbReference>
<proteinExistence type="predicted"/>
<dbReference type="Proteomes" id="UP000027222">
    <property type="component" value="Unassembled WGS sequence"/>
</dbReference>
<organism evidence="1 2">
    <name type="scientific">Galerina marginata (strain CBS 339.88)</name>
    <dbReference type="NCBI Taxonomy" id="685588"/>
    <lineage>
        <taxon>Eukaryota</taxon>
        <taxon>Fungi</taxon>
        <taxon>Dikarya</taxon>
        <taxon>Basidiomycota</taxon>
        <taxon>Agaricomycotina</taxon>
        <taxon>Agaricomycetes</taxon>
        <taxon>Agaricomycetidae</taxon>
        <taxon>Agaricales</taxon>
        <taxon>Agaricineae</taxon>
        <taxon>Strophariaceae</taxon>
        <taxon>Galerina</taxon>
    </lineage>
</organism>
<name>A0A067TAY6_GALM3</name>
<gene>
    <name evidence="1" type="ORF">GALMADRAFT_139899</name>
</gene>
<dbReference type="HOGENOM" id="CLU_741950_0_0_1"/>
<evidence type="ECO:0008006" key="3">
    <source>
        <dbReference type="Google" id="ProtNLM"/>
    </source>
</evidence>
<sequence length="373" mass="41578">MGVSHSHLEQQIFLPPDLLFDECRQLGIRDLVSIAGVNRRLRRTVRKVIRTRVYGNLAKIIPHSRIPTFLATLTNTGSVIGGSIALAAINPDFLLNQSPNNVNIFTPVDTVREWQIYLNNIGFISSTETSSQLSSCNRVITFYFHHRRNGTKTVIVYEATGSSCLTPIFESGYTSQMNFLTQDHLYCMHPHLTPQLKTLQVTRRTLTRQERREEVRLLDRGMVIMASGVLQHWSPQQRPMRSSRCCTPFKTGNRGTSWTGVCINPDASPPANPLQSVAQDALVMQTGLPLSEARCLALRHQVRMAVLSSPSLLAARPRTHALLLATILLAHPITAFTPTPDLASSTALRLLDTHPVNRDGLSMFDSLDADCYD</sequence>